<evidence type="ECO:0000313" key="2">
    <source>
        <dbReference type="Proteomes" id="UP000054279"/>
    </source>
</evidence>
<name>A0A0C9TFR2_SPHS4</name>
<dbReference type="AlphaFoldDB" id="A0A0C9TFR2"/>
<dbReference type="HOGENOM" id="CLU_1504375_0_0_1"/>
<sequence length="179" mass="19752">MSYYLSPYPDDVTVILVSNDGNEVRVHGENLATHAPLYYNALASLIQVEVKHFFVAASTGSLQYLRAAMYPLTASQAGLPSLTLPVGLELYKLCGSIQAFGIRAHVERYLLNELEEHNAESIFAVVSEADESSSILLQTASQYLLRPVHQQDPFYTGMNTKGRFMLVSSLISSRISSFS</sequence>
<gene>
    <name evidence="1" type="ORF">M422DRAFT_270461</name>
</gene>
<evidence type="ECO:0000313" key="1">
    <source>
        <dbReference type="EMBL" id="KIJ28228.1"/>
    </source>
</evidence>
<dbReference type="EMBL" id="KN837311">
    <property type="protein sequence ID" value="KIJ28228.1"/>
    <property type="molecule type" value="Genomic_DNA"/>
</dbReference>
<reference evidence="1 2" key="1">
    <citation type="submission" date="2014-06" db="EMBL/GenBank/DDBJ databases">
        <title>Evolutionary Origins and Diversification of the Mycorrhizal Mutualists.</title>
        <authorList>
            <consortium name="DOE Joint Genome Institute"/>
            <consortium name="Mycorrhizal Genomics Consortium"/>
            <person name="Kohler A."/>
            <person name="Kuo A."/>
            <person name="Nagy L.G."/>
            <person name="Floudas D."/>
            <person name="Copeland A."/>
            <person name="Barry K.W."/>
            <person name="Cichocki N."/>
            <person name="Veneault-Fourrey C."/>
            <person name="LaButti K."/>
            <person name="Lindquist E.A."/>
            <person name="Lipzen A."/>
            <person name="Lundell T."/>
            <person name="Morin E."/>
            <person name="Murat C."/>
            <person name="Riley R."/>
            <person name="Ohm R."/>
            <person name="Sun H."/>
            <person name="Tunlid A."/>
            <person name="Henrissat B."/>
            <person name="Grigoriev I.V."/>
            <person name="Hibbett D.S."/>
            <person name="Martin F."/>
        </authorList>
    </citation>
    <scope>NUCLEOTIDE SEQUENCE [LARGE SCALE GENOMIC DNA]</scope>
    <source>
        <strain evidence="1 2">SS14</strain>
    </source>
</reference>
<dbReference type="Proteomes" id="UP000054279">
    <property type="component" value="Unassembled WGS sequence"/>
</dbReference>
<keyword evidence="2" id="KW-1185">Reference proteome</keyword>
<organism evidence="1 2">
    <name type="scientific">Sphaerobolus stellatus (strain SS14)</name>
    <dbReference type="NCBI Taxonomy" id="990650"/>
    <lineage>
        <taxon>Eukaryota</taxon>
        <taxon>Fungi</taxon>
        <taxon>Dikarya</taxon>
        <taxon>Basidiomycota</taxon>
        <taxon>Agaricomycotina</taxon>
        <taxon>Agaricomycetes</taxon>
        <taxon>Phallomycetidae</taxon>
        <taxon>Geastrales</taxon>
        <taxon>Sphaerobolaceae</taxon>
        <taxon>Sphaerobolus</taxon>
    </lineage>
</organism>
<protein>
    <submittedName>
        <fullName evidence="1">Unplaced genomic scaffold SPHSTscaffold_236, whole genome shotgun sequence</fullName>
    </submittedName>
</protein>
<proteinExistence type="predicted"/>
<accession>A0A0C9TFR2</accession>